<protein>
    <submittedName>
        <fullName evidence="1">Zinc finger domain protein</fullName>
    </submittedName>
</protein>
<proteinExistence type="predicted"/>
<sequence length="136" mass="15062">MNGVKGMLVKCRYCGREVFLHAIAGKYITGENGEYYENVTAYDPLPDGWHVSCYGDPICPECCATKIHGREAGEKTIWARLGVTLHVTVPQYEDIFGSDKKAADKAFKTVINAGMYTPDGESYIPTDDGKDIEFIL</sequence>
<accession>A0A8S5VI55</accession>
<dbReference type="EMBL" id="BK016270">
    <property type="protein sequence ID" value="DAG06449.1"/>
    <property type="molecule type" value="Genomic_DNA"/>
</dbReference>
<organism evidence="1">
    <name type="scientific">Siphoviridae sp. cthu813</name>
    <dbReference type="NCBI Taxonomy" id="2825618"/>
    <lineage>
        <taxon>Viruses</taxon>
        <taxon>Duplodnaviria</taxon>
        <taxon>Heunggongvirae</taxon>
        <taxon>Uroviricota</taxon>
        <taxon>Caudoviricetes</taxon>
    </lineage>
</organism>
<name>A0A8S5VI55_9CAUD</name>
<reference evidence="1" key="1">
    <citation type="journal article" date="2021" name="Proc. Natl. Acad. Sci. U.S.A.">
        <title>A Catalog of Tens of Thousands of Viruses from Human Metagenomes Reveals Hidden Associations with Chronic Diseases.</title>
        <authorList>
            <person name="Tisza M.J."/>
            <person name="Buck C.B."/>
        </authorList>
    </citation>
    <scope>NUCLEOTIDE SEQUENCE</scope>
    <source>
        <strain evidence="1">Cthu813</strain>
    </source>
</reference>
<evidence type="ECO:0000313" key="1">
    <source>
        <dbReference type="EMBL" id="DAG06449.1"/>
    </source>
</evidence>